<dbReference type="Pfam" id="PF05170">
    <property type="entry name" value="AsmA"/>
    <property type="match status" value="1"/>
</dbReference>
<dbReference type="RefSeq" id="WP_174410109.1">
    <property type="nucleotide sequence ID" value="NZ_BLVP01000008.1"/>
</dbReference>
<dbReference type="Proteomes" id="UP000503820">
    <property type="component" value="Unassembled WGS sequence"/>
</dbReference>
<dbReference type="GO" id="GO:0090313">
    <property type="term" value="P:regulation of protein targeting to membrane"/>
    <property type="evidence" value="ECO:0007669"/>
    <property type="project" value="TreeGrafter"/>
</dbReference>
<dbReference type="InterPro" id="IPR052894">
    <property type="entry name" value="AsmA-related"/>
</dbReference>
<dbReference type="AlphaFoldDB" id="A0A7J0BV33"/>
<gene>
    <name evidence="2" type="ORF">DSM19430T_22020</name>
</gene>
<dbReference type="PANTHER" id="PTHR30441:SF8">
    <property type="entry name" value="DUF748 DOMAIN-CONTAINING PROTEIN"/>
    <property type="match status" value="1"/>
</dbReference>
<comment type="caution">
    <text evidence="2">The sequence shown here is derived from an EMBL/GenBank/DDBJ whole genome shotgun (WGS) entry which is preliminary data.</text>
</comment>
<dbReference type="PANTHER" id="PTHR30441">
    <property type="entry name" value="DUF748 DOMAIN-CONTAINING PROTEIN"/>
    <property type="match status" value="1"/>
</dbReference>
<evidence type="ECO:0000313" key="2">
    <source>
        <dbReference type="EMBL" id="GFM37518.1"/>
    </source>
</evidence>
<sequence length="1136" mass="122707">MRIFARIVLILLLIVVLAGGAAVFQASRMLDAAAVAARIEQYLTTLTGTECRLEGGVEISFFPRLAVTLNNLVILEPPAGEGFTQAPGDGVLARVGRLHAAVALKPLLDRTLDFERIILESPSVTLRTLPDGGMPWRRVLDRVASAGEVVISAAEESVTEAERHALAGGLAIRGIHLVGLDVENGLFEWRDESVAGTMPTTTGMGGDNAQNGTQWSGVRLHGNVNGSTADGGIPVGNETGKQERFTVAPVLREAPAMEQDTIPFVRVSRLNMDVDTNGRLTYESSFVLESSILPAHVAVTARGDVVLEEHFTGVRSATSTVAVKGNMYVGERAVPLSVRTALRFDHAADTLILDGLSADIDGAGIAGALQVNQCTAAERNLAGVVEVRKLSLPYWFGFGEFLPTSLQHALDSLDGTLVLRMDSKGLVVDSLDVSLLGMQLSGKGAVEDFSRPVIYIDVEGTFLDVNRIFPEIMENPPSVLPQPARPGKAVLEADLEEDDDPDDDIGYDIRVRAAKGTARSFQFGDLAFRCWPMQGGGTNTSYSIGSFYGGKVEALLGIRDVLTLDLDVTNVQTAEVSRLMTGESVLGGVLTGKARVQSGADTVWGMVAGLEGTLEATLQKGSVQTMALRDGTKPRHALDSFSVTLKGKTQHPDPDKATRYLPYHWDMKMDFVPAGTQERYDVQLVGPVVIDSRRALPVQVKDARTTLRWQGTDAPFGRTVPIDFSLTGRMDMDLDKETIRFSQATASAQHVSAVCSVEGSQLLGTVPVWEGSLVTDEVSLREFLPRYGKDVWDTADPRALNAATLRTRFRSEGRSLVLRDVDMLLDRTKVTGFLSLLRGETPTVRFTLRGDFLDADRYMPPADETAVQPASSAPWKLDWMRRNDIAGDIAVDHIIYRNLEFSGLNATVSVAGGRMRVSPLRAGMYKGTATGELDAVAKDGLDTRVAVRIRKIDLEPAALRFAGNEYVGGTLSASVDMQGLLRNGDDIPGAFSGTWGFDIAKGHYSFGTREDGERSRTPFDKASASGVMDRGVLKNDDLSMSSLLMSMSGKGVVDLARKNLDYQINVTYAEVPTFPVRIYGSFSDPKTSIRGAEIIPRTIGKLGGGIFNIFRRVITTPFSVLETLGNMGSTNSTRTR</sequence>
<evidence type="ECO:0000313" key="3">
    <source>
        <dbReference type="Proteomes" id="UP000503820"/>
    </source>
</evidence>
<dbReference type="EMBL" id="BLVP01000008">
    <property type="protein sequence ID" value="GFM37518.1"/>
    <property type="molecule type" value="Genomic_DNA"/>
</dbReference>
<reference evidence="2 3" key="1">
    <citation type="submission" date="2020-05" db="EMBL/GenBank/DDBJ databases">
        <title>Draft genome sequence of Desulfovibrio psychrotolerans JS1T.</title>
        <authorList>
            <person name="Ueno A."/>
            <person name="Tamazawa S."/>
            <person name="Tamamura S."/>
            <person name="Murakami T."/>
            <person name="Kiyama T."/>
            <person name="Inomata H."/>
            <person name="Amano Y."/>
            <person name="Miyakawa K."/>
            <person name="Tamaki H."/>
            <person name="Naganuma T."/>
            <person name="Kaneko K."/>
        </authorList>
    </citation>
    <scope>NUCLEOTIDE SEQUENCE [LARGE SCALE GENOMIC DNA]</scope>
    <source>
        <strain evidence="2 3">JS1</strain>
    </source>
</reference>
<dbReference type="InterPro" id="IPR007844">
    <property type="entry name" value="AsmA"/>
</dbReference>
<keyword evidence="3" id="KW-1185">Reference proteome</keyword>
<feature type="domain" description="AsmA" evidence="1">
    <location>
        <begin position="7"/>
        <end position="175"/>
    </location>
</feature>
<evidence type="ECO:0000259" key="1">
    <source>
        <dbReference type="Pfam" id="PF05170"/>
    </source>
</evidence>
<proteinExistence type="predicted"/>
<name>A0A7J0BV33_9BACT</name>
<organism evidence="2 3">
    <name type="scientific">Desulfovibrio psychrotolerans</name>
    <dbReference type="NCBI Taxonomy" id="415242"/>
    <lineage>
        <taxon>Bacteria</taxon>
        <taxon>Pseudomonadati</taxon>
        <taxon>Thermodesulfobacteriota</taxon>
        <taxon>Desulfovibrionia</taxon>
        <taxon>Desulfovibrionales</taxon>
        <taxon>Desulfovibrionaceae</taxon>
        <taxon>Desulfovibrio</taxon>
    </lineage>
</organism>
<accession>A0A7J0BV33</accession>
<dbReference type="GO" id="GO:0005886">
    <property type="term" value="C:plasma membrane"/>
    <property type="evidence" value="ECO:0007669"/>
    <property type="project" value="TreeGrafter"/>
</dbReference>
<protein>
    <recommendedName>
        <fullName evidence="1">AsmA domain-containing protein</fullName>
    </recommendedName>
</protein>